<feature type="transmembrane region" description="Helical" evidence="2">
    <location>
        <begin position="117"/>
        <end position="136"/>
    </location>
</feature>
<proteinExistence type="predicted"/>
<name>A0ABW1T7E3_9LACO</name>
<dbReference type="SUPFAM" id="SSF47413">
    <property type="entry name" value="lambda repressor-like DNA-binding domains"/>
    <property type="match status" value="1"/>
</dbReference>
<comment type="caution">
    <text evidence="4">The sequence shown here is derived from an EMBL/GenBank/DDBJ whole genome shotgun (WGS) entry which is preliminary data.</text>
</comment>
<dbReference type="Gene3D" id="1.10.260.40">
    <property type="entry name" value="lambda repressor-like DNA-binding domains"/>
    <property type="match status" value="1"/>
</dbReference>
<dbReference type="RefSeq" id="WP_137631317.1">
    <property type="nucleotide sequence ID" value="NZ_BJDO01000029.1"/>
</dbReference>
<keyword evidence="2" id="KW-1133">Transmembrane helix</keyword>
<feature type="compositionally biased region" description="Low complexity" evidence="1">
    <location>
        <begin position="143"/>
        <end position="188"/>
    </location>
</feature>
<keyword evidence="5" id="KW-1185">Reference proteome</keyword>
<sequence>MSENTKSIGETLRDARIAKGYTLDDLQQTTKIQKRYLIAIEDSKFSDLPGDFYVRAFIKQYAQTVGLDGSELLNEFSDQLPSTKTQEYVDRVNEDNPSTRSAQRKVDDRSAKIKRQVPIVAAVIVVVIVIVGIWLATTRSPQSSRSSQNVDSSSVSVSGSTAKSSSSAKKASSKKASSSSKPVSKASFSKVSTSGNATTYTMKNAPKTKTIKVRTSNSAWVAVTSAGNSAFQGTVAAGKTRTIKLSASATSATLNLGNAPATKVTIGGKSLPLSTATSSATTASSTTTAGSSTSSSTASAASSSTTTSQVQNITIQFK</sequence>
<evidence type="ECO:0000259" key="3">
    <source>
        <dbReference type="Pfam" id="PF13464"/>
    </source>
</evidence>
<keyword evidence="2" id="KW-0812">Transmembrane</keyword>
<protein>
    <submittedName>
        <fullName evidence="4">Helix-turn-helix domain-containing protein</fullName>
    </submittedName>
</protein>
<dbReference type="PANTHER" id="PTHR34475:SF1">
    <property type="entry name" value="CYTOSKELETON PROTEIN RODZ"/>
    <property type="match status" value="1"/>
</dbReference>
<feature type="region of interest" description="Disordered" evidence="1">
    <location>
        <begin position="141"/>
        <end position="188"/>
    </location>
</feature>
<evidence type="ECO:0000256" key="1">
    <source>
        <dbReference type="SAM" id="MobiDB-lite"/>
    </source>
</evidence>
<gene>
    <name evidence="4" type="ORF">ACFP1H_01340</name>
</gene>
<dbReference type="InterPro" id="IPR050400">
    <property type="entry name" value="Bact_Cytoskel_RodZ"/>
</dbReference>
<evidence type="ECO:0000313" key="5">
    <source>
        <dbReference type="Proteomes" id="UP001596190"/>
    </source>
</evidence>
<dbReference type="InterPro" id="IPR010982">
    <property type="entry name" value="Lambda_DNA-bd_dom_sf"/>
</dbReference>
<accession>A0ABW1T7E3</accession>
<feature type="compositionally biased region" description="Low complexity" evidence="1">
    <location>
        <begin position="274"/>
        <end position="305"/>
    </location>
</feature>
<keyword evidence="2" id="KW-0472">Membrane</keyword>
<dbReference type="Pfam" id="PF13413">
    <property type="entry name" value="HTH_25"/>
    <property type="match status" value="1"/>
</dbReference>
<dbReference type="EMBL" id="JBHSSA010000020">
    <property type="protein sequence ID" value="MFC6253248.1"/>
    <property type="molecule type" value="Genomic_DNA"/>
</dbReference>
<evidence type="ECO:0000313" key="4">
    <source>
        <dbReference type="EMBL" id="MFC6253248.1"/>
    </source>
</evidence>
<reference evidence="5" key="1">
    <citation type="journal article" date="2019" name="Int. J. Syst. Evol. Microbiol.">
        <title>The Global Catalogue of Microorganisms (GCM) 10K type strain sequencing project: providing services to taxonomists for standard genome sequencing and annotation.</title>
        <authorList>
            <consortium name="The Broad Institute Genomics Platform"/>
            <consortium name="The Broad Institute Genome Sequencing Center for Infectious Disease"/>
            <person name="Wu L."/>
            <person name="Ma J."/>
        </authorList>
    </citation>
    <scope>NUCLEOTIDE SEQUENCE [LARGE SCALE GENOMIC DNA]</scope>
    <source>
        <strain evidence="5">CCM 8950</strain>
    </source>
</reference>
<feature type="region of interest" description="Disordered" evidence="1">
    <location>
        <begin position="273"/>
        <end position="305"/>
    </location>
</feature>
<evidence type="ECO:0000256" key="2">
    <source>
        <dbReference type="SAM" id="Phobius"/>
    </source>
</evidence>
<organism evidence="4 5">
    <name type="scientific">Secundilactobacillus hailunensis</name>
    <dbReference type="NCBI Taxonomy" id="2559923"/>
    <lineage>
        <taxon>Bacteria</taxon>
        <taxon>Bacillati</taxon>
        <taxon>Bacillota</taxon>
        <taxon>Bacilli</taxon>
        <taxon>Lactobacillales</taxon>
        <taxon>Lactobacillaceae</taxon>
        <taxon>Secundilactobacillus</taxon>
    </lineage>
</organism>
<dbReference type="InterPro" id="IPR025194">
    <property type="entry name" value="RodZ-like_C"/>
</dbReference>
<dbReference type="Proteomes" id="UP001596190">
    <property type="component" value="Unassembled WGS sequence"/>
</dbReference>
<dbReference type="Pfam" id="PF13464">
    <property type="entry name" value="RodZ_C"/>
    <property type="match status" value="1"/>
</dbReference>
<feature type="region of interest" description="Disordered" evidence="1">
    <location>
        <begin position="84"/>
        <end position="109"/>
    </location>
</feature>
<dbReference type="PANTHER" id="PTHR34475">
    <property type="match status" value="1"/>
</dbReference>
<feature type="domain" description="Cytoskeleton protein RodZ-like C-terminal" evidence="3">
    <location>
        <begin position="213"/>
        <end position="278"/>
    </location>
</feature>